<evidence type="ECO:0000256" key="1">
    <source>
        <dbReference type="ARBA" id="ARBA00004651"/>
    </source>
</evidence>
<reference evidence="11 12" key="1">
    <citation type="journal article" date="2019" name="Int. J. Syst. Evol. Microbiol.">
        <title>The Global Catalogue of Microorganisms (GCM) 10K type strain sequencing project: providing services to taxonomists for standard genome sequencing and annotation.</title>
        <authorList>
            <consortium name="The Broad Institute Genomics Platform"/>
            <consortium name="The Broad Institute Genome Sequencing Center for Infectious Disease"/>
            <person name="Wu L."/>
            <person name="Ma J."/>
        </authorList>
    </citation>
    <scope>NUCLEOTIDE SEQUENCE [LARGE SCALE GENOMIC DNA]</scope>
    <source>
        <strain evidence="11 12">JCM 1417</strain>
    </source>
</reference>
<dbReference type="InterPro" id="IPR018270">
    <property type="entry name" value="C_nuclsd_transpt_met_bac"/>
</dbReference>
<sequence>MSILNSIIGIIFIFIVAFLLSNNKKKINWRTIIIGFLIQLGFAVIVLKSAVGKKVLQKIATMATSIIGYANEGINFLFGAAIPTNGGMVFAFQVLTVIIFISSLVSVLYYFGIMQFVVKIIGGALAKLLGTSKLETLSAAANIFLSQIESPLLIKPYINKLSTSELFTVMVGGVASVSGSVLVGYSLMGIPLEYLISASFMAAPAGLIMAKMIFPESDAKALEDKIELGKDDSVNVVDAAAKGASEGLGLALNIGAMLLAFISLIALVNGIIGFIGGLAGIEGLSLEMILGYTFSPVVAIIGVPWNEALTAGSLLGQKIILNEFVAFSKLGPIIGELSQKTAAIMTFSLCGFANISSIAILIGGIGGMAPKRKHEVAKLGLKAVVAGTLANLLSATIAGLLIGL</sequence>
<evidence type="ECO:0000313" key="12">
    <source>
        <dbReference type="Proteomes" id="UP001501047"/>
    </source>
</evidence>
<evidence type="ECO:0000256" key="3">
    <source>
        <dbReference type="ARBA" id="ARBA00022475"/>
    </source>
</evidence>
<organism evidence="11 12">
    <name type="scientific">Clostridium subterminale</name>
    <dbReference type="NCBI Taxonomy" id="1550"/>
    <lineage>
        <taxon>Bacteria</taxon>
        <taxon>Bacillati</taxon>
        <taxon>Bacillota</taxon>
        <taxon>Clostridia</taxon>
        <taxon>Eubacteriales</taxon>
        <taxon>Clostridiaceae</taxon>
        <taxon>Clostridium</taxon>
    </lineage>
</organism>
<evidence type="ECO:0000259" key="10">
    <source>
        <dbReference type="Pfam" id="PF07670"/>
    </source>
</evidence>
<dbReference type="Proteomes" id="UP001501047">
    <property type="component" value="Unassembled WGS sequence"/>
</dbReference>
<feature type="transmembrane region" description="Helical" evidence="7">
    <location>
        <begin position="88"/>
        <end position="113"/>
    </location>
</feature>
<keyword evidence="4 7" id="KW-0812">Transmembrane</keyword>
<feature type="transmembrane region" description="Helical" evidence="7">
    <location>
        <begin position="7"/>
        <end position="23"/>
    </location>
</feature>
<evidence type="ECO:0000256" key="6">
    <source>
        <dbReference type="ARBA" id="ARBA00023136"/>
    </source>
</evidence>
<keyword evidence="7" id="KW-0813">Transport</keyword>
<feature type="transmembrane region" description="Helical" evidence="7">
    <location>
        <begin position="166"/>
        <end position="187"/>
    </location>
</feature>
<keyword evidence="3" id="KW-1003">Cell membrane</keyword>
<feature type="transmembrane region" description="Helical" evidence="7">
    <location>
        <begin position="342"/>
        <end position="367"/>
    </location>
</feature>
<feature type="transmembrane region" description="Helical" evidence="7">
    <location>
        <begin position="59"/>
        <end position="82"/>
    </location>
</feature>
<dbReference type="InterPro" id="IPR011657">
    <property type="entry name" value="CNT_C_dom"/>
</dbReference>
<dbReference type="PANTHER" id="PTHR10590:SF4">
    <property type="entry name" value="SOLUTE CARRIER FAMILY 28 MEMBER 3"/>
    <property type="match status" value="1"/>
</dbReference>
<comment type="subcellular location">
    <subcellularLocation>
        <location evidence="1">Cell membrane</location>
        <topology evidence="1">Multi-pass membrane protein</topology>
    </subcellularLocation>
</comment>
<feature type="transmembrane region" description="Helical" evidence="7">
    <location>
        <begin position="379"/>
        <end position="402"/>
    </location>
</feature>
<feature type="domain" description="Concentrative nucleoside transporter N-terminal" evidence="8">
    <location>
        <begin position="8"/>
        <end position="80"/>
    </location>
</feature>
<feature type="transmembrane region" description="Helical" evidence="7">
    <location>
        <begin position="29"/>
        <end position="47"/>
    </location>
</feature>
<evidence type="ECO:0000256" key="5">
    <source>
        <dbReference type="ARBA" id="ARBA00022989"/>
    </source>
</evidence>
<evidence type="ECO:0000256" key="2">
    <source>
        <dbReference type="ARBA" id="ARBA00009033"/>
    </source>
</evidence>
<dbReference type="EMBL" id="BAAACI010000005">
    <property type="protein sequence ID" value="GAA0771520.1"/>
    <property type="molecule type" value="Genomic_DNA"/>
</dbReference>
<dbReference type="Pfam" id="PF07662">
    <property type="entry name" value="Nucleos_tra2_C"/>
    <property type="match status" value="1"/>
</dbReference>
<keyword evidence="6 7" id="KW-0472">Membrane</keyword>
<evidence type="ECO:0000259" key="9">
    <source>
        <dbReference type="Pfam" id="PF07662"/>
    </source>
</evidence>
<dbReference type="PANTHER" id="PTHR10590">
    <property type="entry name" value="SODIUM/NUCLEOSIDE COTRANSPORTER"/>
    <property type="match status" value="1"/>
</dbReference>
<feature type="transmembrane region" description="Helical" evidence="7">
    <location>
        <begin position="288"/>
        <end position="305"/>
    </location>
</feature>
<feature type="transmembrane region" description="Helical" evidence="7">
    <location>
        <begin position="254"/>
        <end position="281"/>
    </location>
</feature>
<dbReference type="RefSeq" id="WP_343825331.1">
    <property type="nucleotide sequence ID" value="NZ_BAAACI010000005.1"/>
</dbReference>
<evidence type="ECO:0000256" key="4">
    <source>
        <dbReference type="ARBA" id="ARBA00022692"/>
    </source>
</evidence>
<evidence type="ECO:0000313" key="11">
    <source>
        <dbReference type="EMBL" id="GAA0771520.1"/>
    </source>
</evidence>
<gene>
    <name evidence="11" type="ORF">GCM10008908_15900</name>
</gene>
<name>A0ABN1KN29_CLOSU</name>
<evidence type="ECO:0000259" key="8">
    <source>
        <dbReference type="Pfam" id="PF01773"/>
    </source>
</evidence>
<protein>
    <recommendedName>
        <fullName evidence="7">Nucleoside permease</fullName>
    </recommendedName>
</protein>
<keyword evidence="5 7" id="KW-1133">Transmembrane helix</keyword>
<comment type="similarity">
    <text evidence="2 7">Belongs to the concentrative nucleoside transporter (CNT) (TC 2.A.41) family.</text>
</comment>
<dbReference type="InterPro" id="IPR011642">
    <property type="entry name" value="Gate_dom"/>
</dbReference>
<dbReference type="InterPro" id="IPR008276">
    <property type="entry name" value="C_nuclsd_transpt"/>
</dbReference>
<dbReference type="Pfam" id="PF07670">
    <property type="entry name" value="Gate"/>
    <property type="match status" value="1"/>
</dbReference>
<evidence type="ECO:0000256" key="7">
    <source>
        <dbReference type="RuleBase" id="RU362018"/>
    </source>
</evidence>
<feature type="domain" description="Nucleoside transporter/FeoB GTPase Gate" evidence="10">
    <location>
        <begin position="91"/>
        <end position="187"/>
    </location>
</feature>
<keyword evidence="12" id="KW-1185">Reference proteome</keyword>
<comment type="caution">
    <text evidence="11">The sequence shown here is derived from an EMBL/GenBank/DDBJ whole genome shotgun (WGS) entry which is preliminary data.</text>
</comment>
<accession>A0ABN1KN29</accession>
<dbReference type="InterPro" id="IPR002668">
    <property type="entry name" value="CNT_N_dom"/>
</dbReference>
<proteinExistence type="inferred from homology"/>
<feature type="domain" description="Concentrative nucleoside transporter C-terminal" evidence="9">
    <location>
        <begin position="194"/>
        <end position="399"/>
    </location>
</feature>
<dbReference type="NCBIfam" id="TIGR00804">
    <property type="entry name" value="nupC"/>
    <property type="match status" value="1"/>
</dbReference>
<dbReference type="Pfam" id="PF01773">
    <property type="entry name" value="Nucleos_tra2_N"/>
    <property type="match status" value="1"/>
</dbReference>